<dbReference type="InterPro" id="IPR000504">
    <property type="entry name" value="RRM_dom"/>
</dbReference>
<evidence type="ECO:0000256" key="1">
    <source>
        <dbReference type="ARBA" id="ARBA00022884"/>
    </source>
</evidence>
<comment type="caution">
    <text evidence="6">The sequence shown here is derived from an EMBL/GenBank/DDBJ whole genome shotgun (WGS) entry which is preliminary data.</text>
</comment>
<keyword evidence="1 2" id="KW-0694">RNA-binding</keyword>
<organism evidence="6 7">
    <name type="scientific">Cymbomonas tetramitiformis</name>
    <dbReference type="NCBI Taxonomy" id="36881"/>
    <lineage>
        <taxon>Eukaryota</taxon>
        <taxon>Viridiplantae</taxon>
        <taxon>Chlorophyta</taxon>
        <taxon>Pyramimonadophyceae</taxon>
        <taxon>Pyramimonadales</taxon>
        <taxon>Pyramimonadaceae</taxon>
        <taxon>Cymbomonas</taxon>
    </lineage>
</organism>
<dbReference type="Gene3D" id="3.30.70.330">
    <property type="match status" value="1"/>
</dbReference>
<dbReference type="GO" id="GO:0030626">
    <property type="term" value="F:U12 snRNA binding"/>
    <property type="evidence" value="ECO:0007669"/>
    <property type="project" value="TreeGrafter"/>
</dbReference>
<evidence type="ECO:0000313" key="7">
    <source>
        <dbReference type="Proteomes" id="UP001190700"/>
    </source>
</evidence>
<dbReference type="PANTHER" id="PTHR16105:SF0">
    <property type="entry name" value="RNA-BINDING REGION-CONTAINING PROTEIN 3"/>
    <property type="match status" value="1"/>
</dbReference>
<dbReference type="PANTHER" id="PTHR16105">
    <property type="entry name" value="RNA-BINDING REGION-CONTAINING PROTEIN 3"/>
    <property type="match status" value="1"/>
</dbReference>
<accession>A0AAE0G4N1</accession>
<keyword evidence="4" id="KW-1133">Transmembrane helix</keyword>
<reference evidence="6 7" key="1">
    <citation type="journal article" date="2015" name="Genome Biol. Evol.">
        <title>Comparative Genomics of a Bacterivorous Green Alga Reveals Evolutionary Causalities and Consequences of Phago-Mixotrophic Mode of Nutrition.</title>
        <authorList>
            <person name="Burns J.A."/>
            <person name="Paasch A."/>
            <person name="Narechania A."/>
            <person name="Kim E."/>
        </authorList>
    </citation>
    <scope>NUCLEOTIDE SEQUENCE [LARGE SCALE GENOMIC DNA]</scope>
    <source>
        <strain evidence="6 7">PLY_AMNH</strain>
    </source>
</reference>
<evidence type="ECO:0000256" key="4">
    <source>
        <dbReference type="SAM" id="Phobius"/>
    </source>
</evidence>
<dbReference type="EMBL" id="LGRX02010171">
    <property type="protein sequence ID" value="KAK3270831.1"/>
    <property type="molecule type" value="Genomic_DNA"/>
</dbReference>
<evidence type="ECO:0000256" key="3">
    <source>
        <dbReference type="SAM" id="MobiDB-lite"/>
    </source>
</evidence>
<keyword evidence="7" id="KW-1185">Reference proteome</keyword>
<evidence type="ECO:0000313" key="6">
    <source>
        <dbReference type="EMBL" id="KAK3270831.1"/>
    </source>
</evidence>
<dbReference type="InterPro" id="IPR012677">
    <property type="entry name" value="Nucleotide-bd_a/b_plait_sf"/>
</dbReference>
<evidence type="ECO:0000259" key="5">
    <source>
        <dbReference type="PROSITE" id="PS50102"/>
    </source>
</evidence>
<feature type="compositionally biased region" description="Basic and acidic residues" evidence="3">
    <location>
        <begin position="11"/>
        <end position="34"/>
    </location>
</feature>
<dbReference type="PROSITE" id="PS50102">
    <property type="entry name" value="RRM"/>
    <property type="match status" value="1"/>
</dbReference>
<feature type="region of interest" description="Disordered" evidence="3">
    <location>
        <begin position="148"/>
        <end position="176"/>
    </location>
</feature>
<feature type="transmembrane region" description="Helical" evidence="4">
    <location>
        <begin position="332"/>
        <end position="355"/>
    </location>
</feature>
<evidence type="ECO:0000256" key="2">
    <source>
        <dbReference type="PROSITE-ProRule" id="PRU00176"/>
    </source>
</evidence>
<dbReference type="GO" id="GO:0000398">
    <property type="term" value="P:mRNA splicing, via spliceosome"/>
    <property type="evidence" value="ECO:0007669"/>
    <property type="project" value="TreeGrafter"/>
</dbReference>
<dbReference type="InterPro" id="IPR035979">
    <property type="entry name" value="RBD_domain_sf"/>
</dbReference>
<protein>
    <recommendedName>
        <fullName evidence="5">RRM domain-containing protein</fullName>
    </recommendedName>
</protein>
<dbReference type="SUPFAM" id="SSF54928">
    <property type="entry name" value="RNA-binding domain, RBD"/>
    <property type="match status" value="1"/>
</dbReference>
<dbReference type="InterPro" id="IPR045164">
    <property type="entry name" value="RBM41/RNPC3"/>
</dbReference>
<dbReference type="GO" id="GO:0005689">
    <property type="term" value="C:U12-type spliceosomal complex"/>
    <property type="evidence" value="ECO:0007669"/>
    <property type="project" value="TreeGrafter"/>
</dbReference>
<dbReference type="SMART" id="SM00360">
    <property type="entry name" value="RRM"/>
    <property type="match status" value="1"/>
</dbReference>
<keyword evidence="4" id="KW-0472">Membrane</keyword>
<feature type="compositionally biased region" description="Polar residues" evidence="3">
    <location>
        <begin position="150"/>
        <end position="176"/>
    </location>
</feature>
<dbReference type="GO" id="GO:0097157">
    <property type="term" value="F:pre-mRNA intronic binding"/>
    <property type="evidence" value="ECO:0007669"/>
    <property type="project" value="TreeGrafter"/>
</dbReference>
<name>A0AAE0G4N1_9CHLO</name>
<dbReference type="AlphaFoldDB" id="A0AAE0G4N1"/>
<proteinExistence type="predicted"/>
<keyword evidence="4" id="KW-0812">Transmembrane</keyword>
<dbReference type="Pfam" id="PF00076">
    <property type="entry name" value="RRM_1"/>
    <property type="match status" value="1"/>
</dbReference>
<dbReference type="Proteomes" id="UP001190700">
    <property type="component" value="Unassembled WGS sequence"/>
</dbReference>
<feature type="region of interest" description="Disordered" evidence="3">
    <location>
        <begin position="1"/>
        <end position="34"/>
    </location>
</feature>
<feature type="domain" description="RRM" evidence="5">
    <location>
        <begin position="288"/>
        <end position="368"/>
    </location>
</feature>
<gene>
    <name evidence="6" type="ORF">CYMTET_20788</name>
</gene>
<sequence>MNTTSGGWLRKPLERAKDTSPHLTTHTESEVQRLLHQQLRPDSDVSQGLVGLDFAVASRKEYTTAGSGLLTRREWIRQSEDSFPLHRDQPTPQAPEAPFEIAFSHTPQVGRHAAQVEAAELAHRPELQHVAHLGMGHHLGEFGMAVGTEQAGSASTSRRVTISHGSATNEGGSRATNEVFGTRAPEAPAYLQAQVEEEFREKMREHDMARRKRQKKTKNVTVSKVPRMEEAGSTKEQMPDARDNDRIGGYVSRLISKQEIVAGRLNAEQLATVQGGKFVGYEPGLPSCTLLIKNLAPSVKEADLQALFKAARGEADHDTQPKVRIMQGRMRGWAFAAFTDVGCAAAALHLVHGYVLGDRPLVMYFSTNSKNSAKC</sequence>